<protein>
    <submittedName>
        <fullName evidence="2">Uncharacterized protein</fullName>
    </submittedName>
</protein>
<dbReference type="AlphaFoldDB" id="A0A0R2FZH1"/>
<dbReference type="EMBL" id="JQAZ01000002">
    <property type="protein sequence ID" value="KRN32630.1"/>
    <property type="molecule type" value="Genomic_DNA"/>
</dbReference>
<dbReference type="Proteomes" id="UP000051645">
    <property type="component" value="Unassembled WGS sequence"/>
</dbReference>
<sequence length="82" mass="9190">MTVNEFLTTAPADWTFAKVDTNTISELTAGQSYDEVYQMPLNQRPGLRDLLAKALEKSIITRDTKLELYTDGNIDVVVPDLN</sequence>
<organism evidence="2 3">
    <name type="scientific">Lactobacillus selangorensis</name>
    <dbReference type="NCBI Taxonomy" id="81857"/>
    <lineage>
        <taxon>Bacteria</taxon>
        <taxon>Bacillati</taxon>
        <taxon>Bacillota</taxon>
        <taxon>Bacilli</taxon>
        <taxon>Lactobacillales</taxon>
        <taxon>Lactobacillaceae</taxon>
        <taxon>Lactobacillus</taxon>
    </lineage>
</organism>
<dbReference type="EMBL" id="JQAT01000002">
    <property type="protein sequence ID" value="KRN28960.1"/>
    <property type="molecule type" value="Genomic_DNA"/>
</dbReference>
<accession>A0A0R2FZH1</accession>
<dbReference type="RefSeq" id="WP_057768893.1">
    <property type="nucleotide sequence ID" value="NZ_JQAT01000002.1"/>
</dbReference>
<evidence type="ECO:0000313" key="4">
    <source>
        <dbReference type="Proteomes" id="UP000051751"/>
    </source>
</evidence>
<comment type="caution">
    <text evidence="2">The sequence shown here is derived from an EMBL/GenBank/DDBJ whole genome shotgun (WGS) entry which is preliminary data.</text>
</comment>
<reference evidence="3 4" key="1">
    <citation type="journal article" date="2015" name="Genome Announc.">
        <title>Expanding the biotechnology potential of lactobacilli through comparative genomics of 213 strains and associated genera.</title>
        <authorList>
            <person name="Sun Z."/>
            <person name="Harris H.M."/>
            <person name="McCann A."/>
            <person name="Guo C."/>
            <person name="Argimon S."/>
            <person name="Zhang W."/>
            <person name="Yang X."/>
            <person name="Jeffery I.B."/>
            <person name="Cooney J.C."/>
            <person name="Kagawa T.F."/>
            <person name="Liu W."/>
            <person name="Song Y."/>
            <person name="Salvetti E."/>
            <person name="Wrobel A."/>
            <person name="Rasinkangas P."/>
            <person name="Parkhill J."/>
            <person name="Rea M.C."/>
            <person name="O'Sullivan O."/>
            <person name="Ritari J."/>
            <person name="Douillard F.P."/>
            <person name="Paul Ross R."/>
            <person name="Yang R."/>
            <person name="Briner A.E."/>
            <person name="Felis G.E."/>
            <person name="de Vos W.M."/>
            <person name="Barrangou R."/>
            <person name="Klaenhammer T.R."/>
            <person name="Caufield P.W."/>
            <person name="Cui Y."/>
            <person name="Zhang H."/>
            <person name="O'Toole P.W."/>
        </authorList>
    </citation>
    <scope>NUCLEOTIDE SEQUENCE [LARGE SCALE GENOMIC DNA]</scope>
    <source>
        <strain evidence="1 4">ATCC BAA-66</strain>
        <strain evidence="2 3">DSM 13344</strain>
    </source>
</reference>
<proteinExistence type="predicted"/>
<gene>
    <name evidence="1" type="ORF">IV38_GL001173</name>
    <name evidence="2" type="ORF">IV40_GL000680</name>
</gene>
<dbReference type="Proteomes" id="UP000051751">
    <property type="component" value="Unassembled WGS sequence"/>
</dbReference>
<keyword evidence="3" id="KW-1185">Reference proteome</keyword>
<evidence type="ECO:0000313" key="1">
    <source>
        <dbReference type="EMBL" id="KRN28960.1"/>
    </source>
</evidence>
<evidence type="ECO:0000313" key="3">
    <source>
        <dbReference type="Proteomes" id="UP000051645"/>
    </source>
</evidence>
<dbReference type="STRING" id="81857.IV38_GL001173"/>
<dbReference type="PATRIC" id="fig|81857.3.peg.1179"/>
<name>A0A0R2FZH1_9LACO</name>
<evidence type="ECO:0000313" key="2">
    <source>
        <dbReference type="EMBL" id="KRN32630.1"/>
    </source>
</evidence>